<dbReference type="Pfam" id="PF13424">
    <property type="entry name" value="TPR_12"/>
    <property type="match status" value="1"/>
</dbReference>
<evidence type="ECO:0000313" key="3">
    <source>
        <dbReference type="Proteomes" id="UP000305067"/>
    </source>
</evidence>
<dbReference type="Pfam" id="PF00931">
    <property type="entry name" value="NB-ARC"/>
    <property type="match status" value="1"/>
</dbReference>
<gene>
    <name evidence="2" type="ORF">BDV98DRAFT_532115</name>
</gene>
<dbReference type="EMBL" id="ML178831">
    <property type="protein sequence ID" value="TFL00005.1"/>
    <property type="molecule type" value="Genomic_DNA"/>
</dbReference>
<evidence type="ECO:0000259" key="1">
    <source>
        <dbReference type="Pfam" id="PF00931"/>
    </source>
</evidence>
<dbReference type="Proteomes" id="UP000305067">
    <property type="component" value="Unassembled WGS sequence"/>
</dbReference>
<dbReference type="AlphaFoldDB" id="A0A5C3QD42"/>
<keyword evidence="3" id="KW-1185">Reference proteome</keyword>
<dbReference type="Gene3D" id="3.40.50.300">
    <property type="entry name" value="P-loop containing nucleotide triphosphate hydrolases"/>
    <property type="match status" value="1"/>
</dbReference>
<feature type="non-terminal residue" evidence="2">
    <location>
        <position position="648"/>
    </location>
</feature>
<dbReference type="STRING" id="1884261.A0A5C3QD42"/>
<dbReference type="Gene3D" id="1.25.40.10">
    <property type="entry name" value="Tetratricopeptide repeat domain"/>
    <property type="match status" value="1"/>
</dbReference>
<organism evidence="2 3">
    <name type="scientific">Pterulicium gracile</name>
    <dbReference type="NCBI Taxonomy" id="1884261"/>
    <lineage>
        <taxon>Eukaryota</taxon>
        <taxon>Fungi</taxon>
        <taxon>Dikarya</taxon>
        <taxon>Basidiomycota</taxon>
        <taxon>Agaricomycotina</taxon>
        <taxon>Agaricomycetes</taxon>
        <taxon>Agaricomycetidae</taxon>
        <taxon>Agaricales</taxon>
        <taxon>Pleurotineae</taxon>
        <taxon>Pterulaceae</taxon>
        <taxon>Pterulicium</taxon>
    </lineage>
</organism>
<feature type="domain" description="NB-ARC" evidence="1">
    <location>
        <begin position="63"/>
        <end position="209"/>
    </location>
</feature>
<dbReference type="InterPro" id="IPR002182">
    <property type="entry name" value="NB-ARC"/>
</dbReference>
<dbReference type="SUPFAM" id="SSF48452">
    <property type="entry name" value="TPR-like"/>
    <property type="match status" value="1"/>
</dbReference>
<dbReference type="InterPro" id="IPR011990">
    <property type="entry name" value="TPR-like_helical_dom_sf"/>
</dbReference>
<reference evidence="2 3" key="1">
    <citation type="journal article" date="2019" name="Nat. Ecol. Evol.">
        <title>Megaphylogeny resolves global patterns of mushroom evolution.</title>
        <authorList>
            <person name="Varga T."/>
            <person name="Krizsan K."/>
            <person name="Foldi C."/>
            <person name="Dima B."/>
            <person name="Sanchez-Garcia M."/>
            <person name="Sanchez-Ramirez S."/>
            <person name="Szollosi G.J."/>
            <person name="Szarkandi J.G."/>
            <person name="Papp V."/>
            <person name="Albert L."/>
            <person name="Andreopoulos W."/>
            <person name="Angelini C."/>
            <person name="Antonin V."/>
            <person name="Barry K.W."/>
            <person name="Bougher N.L."/>
            <person name="Buchanan P."/>
            <person name="Buyck B."/>
            <person name="Bense V."/>
            <person name="Catcheside P."/>
            <person name="Chovatia M."/>
            <person name="Cooper J."/>
            <person name="Damon W."/>
            <person name="Desjardin D."/>
            <person name="Finy P."/>
            <person name="Geml J."/>
            <person name="Haridas S."/>
            <person name="Hughes K."/>
            <person name="Justo A."/>
            <person name="Karasinski D."/>
            <person name="Kautmanova I."/>
            <person name="Kiss B."/>
            <person name="Kocsube S."/>
            <person name="Kotiranta H."/>
            <person name="LaButti K.M."/>
            <person name="Lechner B.E."/>
            <person name="Liimatainen K."/>
            <person name="Lipzen A."/>
            <person name="Lukacs Z."/>
            <person name="Mihaltcheva S."/>
            <person name="Morgado L.N."/>
            <person name="Niskanen T."/>
            <person name="Noordeloos M.E."/>
            <person name="Ohm R.A."/>
            <person name="Ortiz-Santana B."/>
            <person name="Ovrebo C."/>
            <person name="Racz N."/>
            <person name="Riley R."/>
            <person name="Savchenko A."/>
            <person name="Shiryaev A."/>
            <person name="Soop K."/>
            <person name="Spirin V."/>
            <person name="Szebenyi C."/>
            <person name="Tomsovsky M."/>
            <person name="Tulloss R.E."/>
            <person name="Uehling J."/>
            <person name="Grigoriev I.V."/>
            <person name="Vagvolgyi C."/>
            <person name="Papp T."/>
            <person name="Martin F.M."/>
            <person name="Miettinen O."/>
            <person name="Hibbett D.S."/>
            <person name="Nagy L.G."/>
        </authorList>
    </citation>
    <scope>NUCLEOTIDE SEQUENCE [LARGE SCALE GENOMIC DNA]</scope>
    <source>
        <strain evidence="2 3">CBS 309.79</strain>
    </source>
</reference>
<keyword evidence="2" id="KW-0378">Hydrolase</keyword>
<dbReference type="GO" id="GO:0016787">
    <property type="term" value="F:hydrolase activity"/>
    <property type="evidence" value="ECO:0007669"/>
    <property type="project" value="UniProtKB-KW"/>
</dbReference>
<dbReference type="SUPFAM" id="SSF52540">
    <property type="entry name" value="P-loop containing nucleoside triphosphate hydrolases"/>
    <property type="match status" value="1"/>
</dbReference>
<sequence>METAGGHIGSFNNITGTLIYNAEPPPKPAPAPRCSLASANFAGREEEQEILWRFFFGPDVRLDERQIFSIVGIGGCGKTQLSRMFMKRVYQKFSQRDQAHLVFYIDSTTTATLEASFVSIAKANGVVETSEAALMWMTSLTQEFFMYIDNADDSTINLRQYFPKSDHARILITTRLSEKVKHWSPRRGSIMNLKPLSEEEAVELLVSTAHISEEAAARQEKPVVTLLYLHPLAVVQAGACMSNGRWTVQQYLKKFRTLRTRLLDGKNDRVDATDIDDYPLHVYTTWKLSYDILSARAQTLLCLCSHLHHTGITEQFFQDAYLSISDKLFTSPSIPVSTQEHEAYSHASDFLHQFIIDESWDANEFRWCMQEACSSSLLSFDEANHYSIHPLIHDCLRGVVKNPSAAAFTLAATLNSSWDNWQATLPQLIPHMQHLRIHGGLGSVRPCTRRFWRYWAMLRLHIEAESLQRDVLAKKQKQLGRDHADTIWAMGDLAPTLSSQRKYHEAESIQRDVLKWKQWKLRLDHPDTILASNELATTLRSQGRHNEAEPLQREVLEKRLLQLGPDHPYTLISMSNLANTLGALERHGEAESIQRDVLEKSRQKLGTDHPTTLTTMGRLALTISALSRHDEAERMQREVLERTQRKLG</sequence>
<proteinExistence type="predicted"/>
<protein>
    <submittedName>
        <fullName evidence="2">P-loop containing nucleoside triphosphate hydrolase protein</fullName>
    </submittedName>
</protein>
<dbReference type="GO" id="GO:0043531">
    <property type="term" value="F:ADP binding"/>
    <property type="evidence" value="ECO:0007669"/>
    <property type="project" value="InterPro"/>
</dbReference>
<dbReference type="OrthoDB" id="771227at2759"/>
<dbReference type="InterPro" id="IPR027417">
    <property type="entry name" value="P-loop_NTPase"/>
</dbReference>
<dbReference type="Pfam" id="PF13374">
    <property type="entry name" value="TPR_10"/>
    <property type="match status" value="2"/>
</dbReference>
<dbReference type="PANTHER" id="PTHR46082:SF6">
    <property type="entry name" value="AAA+ ATPASE DOMAIN-CONTAINING PROTEIN-RELATED"/>
    <property type="match status" value="1"/>
</dbReference>
<accession>A0A5C3QD42</accession>
<dbReference type="InterPro" id="IPR053137">
    <property type="entry name" value="NLR-like"/>
</dbReference>
<dbReference type="PANTHER" id="PTHR46082">
    <property type="entry name" value="ATP/GTP-BINDING PROTEIN-RELATED"/>
    <property type="match status" value="1"/>
</dbReference>
<evidence type="ECO:0000313" key="2">
    <source>
        <dbReference type="EMBL" id="TFL00005.1"/>
    </source>
</evidence>
<name>A0A5C3QD42_9AGAR</name>